<feature type="region of interest" description="Disordered" evidence="1">
    <location>
        <begin position="477"/>
        <end position="646"/>
    </location>
</feature>
<proteinExistence type="predicted"/>
<feature type="region of interest" description="Disordered" evidence="1">
    <location>
        <begin position="309"/>
        <end position="397"/>
    </location>
</feature>
<dbReference type="OMA" id="NDAYGPR"/>
<dbReference type="SUPFAM" id="SSF82708">
    <property type="entry name" value="R3H domain"/>
    <property type="match status" value="1"/>
</dbReference>
<protein>
    <recommendedName>
        <fullName evidence="2">SUZ domain-containing protein</fullName>
    </recommendedName>
</protein>
<reference evidence="3 4" key="1">
    <citation type="journal article" date="2011" name="PLoS Pathog.">
        <title>Endophytic Life Strategies Decoded by Genome and Transcriptome Analyses of the Mutualistic Root Symbiont Piriformospora indica.</title>
        <authorList>
            <person name="Zuccaro A."/>
            <person name="Lahrmann U."/>
            <person name="Guldener U."/>
            <person name="Langen G."/>
            <person name="Pfiffi S."/>
            <person name="Biedenkopf D."/>
            <person name="Wong P."/>
            <person name="Samans B."/>
            <person name="Grimm C."/>
            <person name="Basiewicz M."/>
            <person name="Murat C."/>
            <person name="Martin F."/>
            <person name="Kogel K.H."/>
        </authorList>
    </citation>
    <scope>NUCLEOTIDE SEQUENCE [LARGE SCALE GENOMIC DNA]</scope>
    <source>
        <strain evidence="3 4">DSM 11827</strain>
    </source>
</reference>
<feature type="region of interest" description="Disordered" evidence="1">
    <location>
        <begin position="1"/>
        <end position="40"/>
    </location>
</feature>
<dbReference type="InParanoid" id="G4TIV9"/>
<dbReference type="STRING" id="1109443.G4TIV9"/>
<feature type="region of interest" description="Disordered" evidence="1">
    <location>
        <begin position="689"/>
        <end position="957"/>
    </location>
</feature>
<dbReference type="OrthoDB" id="278430at2759"/>
<dbReference type="GO" id="GO:0003676">
    <property type="term" value="F:nucleic acid binding"/>
    <property type="evidence" value="ECO:0007669"/>
    <property type="project" value="InterPro"/>
</dbReference>
<dbReference type="PANTHER" id="PTHR15672:SF8">
    <property type="entry name" value="PROTEIN ENCORE"/>
    <property type="match status" value="1"/>
</dbReference>
<sequence>MATDSFQEEPAQCEVPNITLSSDNNISRSSTTNHSTPGAPVVVLTRPREQTGLGAAKPTSTTELRQITLVQRPLSAPTSLTSSHSPAPVSFDQSALANIPHTMATTTPVASSGASEPSMDVDASIVQALKSSKDRLYVLKLGETMENLISQGTLYAKVELQPASSYQRLLVHRCATFYHLTLESMPNSTLSVIVNPDSRIPSKRIAELVPAEETKLPAFQIMRRVDRPKTVSRATSVDGNLTDDGEDTRSQGSGSKKRQHRTIEEREAEYNKARSRIFMDFEEKDASVSSSGAISSAASAVSFTGGSTGMSSVDGDGASTAPTESEYSGPTGRGKESWYTGTYNRGKSNNGQAAPSAALRSNSVPLSNANMAPTPTGAGHYTQEPANLPEGQPSHLPLAPAPAPAAFAPFPQPIYPYYVPLYYPMPYAQQVPPPGQQTGAGQAPTDQQPPPAQSGYIPPQPYPGYVWMPAPPPGFIPIQPPGMMAPAPPPPPQQEGTHRPPSRPSSQASQQSHSSFDSRPAMRPQGPPQPAVPQQFGGHAPTYPGHTPQQPPHQNLHPISPNQRPGSLIQTPPKGPPHGNRNDMPNYNQPQQPWVQPPPNTMPLAGRGPNVSYSGPGRPTPPMTGSTGHPISTPKRNAARTAWGNNSFGPGVSYSEKVPQTGPIGPAGGILRAPDGLNIRVLPTITHDAQSIASSSSGGSLRKRGATSSGVKSSGDEASSVTSSSSSSSKRTFTSTASSQPQHPLPERPDWAIGARPQPGGLRGKGPPGGIARHILQPSTTSSHTPSPIALSSNLSSSSSSMSGGDTMAKEFPPLGGDLRAVSSGSTNLRASPKSVWNNGQSSPARAPGGVGVASLPTRPTGLGDGEVRFEESNPKFDRPPPKSGAALYNPRATTPSRSKSRDGQAGSLTELTSQLESTSLGDNPKPHGNFAGSKESLPLESGSSGAATTDAGSGDS</sequence>
<accession>G4TIV9</accession>
<feature type="compositionally biased region" description="Polar residues" evidence="1">
    <location>
        <begin position="18"/>
        <end position="36"/>
    </location>
</feature>
<feature type="compositionally biased region" description="Polar residues" evidence="1">
    <location>
        <begin position="560"/>
        <end position="570"/>
    </location>
</feature>
<dbReference type="InterPro" id="IPR024771">
    <property type="entry name" value="SUZ"/>
</dbReference>
<feature type="domain" description="SUZ" evidence="2">
    <location>
        <begin position="199"/>
        <end position="282"/>
    </location>
</feature>
<feature type="compositionally biased region" description="Polar residues" evidence="1">
    <location>
        <begin position="339"/>
        <end position="373"/>
    </location>
</feature>
<comment type="caution">
    <text evidence="3">The sequence shown here is derived from an EMBL/GenBank/DDBJ whole genome shotgun (WGS) entry which is preliminary data.</text>
</comment>
<evidence type="ECO:0000256" key="1">
    <source>
        <dbReference type="SAM" id="MobiDB-lite"/>
    </source>
</evidence>
<evidence type="ECO:0000313" key="3">
    <source>
        <dbReference type="EMBL" id="CCA71252.1"/>
    </source>
</evidence>
<dbReference type="Gene3D" id="3.30.1370.50">
    <property type="entry name" value="R3H-like domain"/>
    <property type="match status" value="1"/>
</dbReference>
<dbReference type="Proteomes" id="UP000007148">
    <property type="component" value="Unassembled WGS sequence"/>
</dbReference>
<dbReference type="Pfam" id="PF12752">
    <property type="entry name" value="SUZ"/>
    <property type="match status" value="1"/>
</dbReference>
<feature type="compositionally biased region" description="Polar residues" evidence="1">
    <location>
        <begin position="823"/>
        <end position="844"/>
    </location>
</feature>
<gene>
    <name evidence="3" type="ORF">PIIN_05191</name>
</gene>
<dbReference type="PANTHER" id="PTHR15672">
    <property type="entry name" value="CAMP-REGULATED PHOSPHOPROTEIN 21 RELATED R3H DOMAIN CONTAINING PROTEIN"/>
    <property type="match status" value="1"/>
</dbReference>
<feature type="compositionally biased region" description="Low complexity" evidence="1">
    <location>
        <begin position="716"/>
        <end position="739"/>
    </location>
</feature>
<evidence type="ECO:0000259" key="2">
    <source>
        <dbReference type="PROSITE" id="PS51673"/>
    </source>
</evidence>
<dbReference type="CDD" id="cd02642">
    <property type="entry name" value="R3H_encore_like"/>
    <property type="match status" value="1"/>
</dbReference>
<dbReference type="EMBL" id="CAFZ01000112">
    <property type="protein sequence ID" value="CCA71252.1"/>
    <property type="molecule type" value="Genomic_DNA"/>
</dbReference>
<dbReference type="PROSITE" id="PS51673">
    <property type="entry name" value="SUZ"/>
    <property type="match status" value="1"/>
</dbReference>
<feature type="compositionally biased region" description="Pro residues" evidence="1">
    <location>
        <begin position="447"/>
        <end position="458"/>
    </location>
</feature>
<feature type="compositionally biased region" description="Basic and acidic residues" evidence="1">
    <location>
        <begin position="866"/>
        <end position="881"/>
    </location>
</feature>
<dbReference type="AlphaFoldDB" id="G4TIV9"/>
<dbReference type="InterPro" id="IPR051937">
    <property type="entry name" value="R3H_domain_containing"/>
</dbReference>
<feature type="compositionally biased region" description="Low complexity" evidence="1">
    <location>
        <begin position="778"/>
        <end position="803"/>
    </location>
</feature>
<feature type="region of interest" description="Disordered" evidence="1">
    <location>
        <begin position="227"/>
        <end position="268"/>
    </location>
</feature>
<feature type="compositionally biased region" description="Low complexity" evidence="1">
    <location>
        <begin position="585"/>
        <end position="594"/>
    </location>
</feature>
<dbReference type="eggNOG" id="KOG2953">
    <property type="taxonomic scope" value="Eukaryota"/>
</dbReference>
<feature type="compositionally biased region" description="Polar residues" evidence="1">
    <location>
        <begin position="942"/>
        <end position="957"/>
    </location>
</feature>
<feature type="compositionally biased region" description="Polar residues" evidence="1">
    <location>
        <begin position="907"/>
        <end position="922"/>
    </location>
</feature>
<feature type="region of interest" description="Disordered" evidence="1">
    <location>
        <begin position="430"/>
        <end position="458"/>
    </location>
</feature>
<keyword evidence="4" id="KW-1185">Reference proteome</keyword>
<organism evidence="3 4">
    <name type="scientific">Serendipita indica (strain DSM 11827)</name>
    <name type="common">Root endophyte fungus</name>
    <name type="synonym">Piriformospora indica</name>
    <dbReference type="NCBI Taxonomy" id="1109443"/>
    <lineage>
        <taxon>Eukaryota</taxon>
        <taxon>Fungi</taxon>
        <taxon>Dikarya</taxon>
        <taxon>Basidiomycota</taxon>
        <taxon>Agaricomycotina</taxon>
        <taxon>Agaricomycetes</taxon>
        <taxon>Sebacinales</taxon>
        <taxon>Serendipitaceae</taxon>
        <taxon>Serendipita</taxon>
    </lineage>
</organism>
<feature type="compositionally biased region" description="Low complexity" evidence="1">
    <location>
        <begin position="504"/>
        <end position="519"/>
    </location>
</feature>
<name>G4TIV9_SERID</name>
<evidence type="ECO:0000313" key="4">
    <source>
        <dbReference type="Proteomes" id="UP000007148"/>
    </source>
</evidence>
<dbReference type="InterPro" id="IPR036867">
    <property type="entry name" value="R3H_dom_sf"/>
</dbReference>
<dbReference type="HOGENOM" id="CLU_015422_0_0_1"/>